<keyword evidence="2" id="KW-1185">Reference proteome</keyword>
<comment type="caution">
    <text evidence="1">The sequence shown here is derived from an EMBL/GenBank/DDBJ whole genome shotgun (WGS) entry which is preliminary data.</text>
</comment>
<dbReference type="InterPro" id="IPR036691">
    <property type="entry name" value="Endo/exonu/phosph_ase_sf"/>
</dbReference>
<organism evidence="1 2">
    <name type="scientific">Caerostris darwini</name>
    <dbReference type="NCBI Taxonomy" id="1538125"/>
    <lineage>
        <taxon>Eukaryota</taxon>
        <taxon>Metazoa</taxon>
        <taxon>Ecdysozoa</taxon>
        <taxon>Arthropoda</taxon>
        <taxon>Chelicerata</taxon>
        <taxon>Arachnida</taxon>
        <taxon>Araneae</taxon>
        <taxon>Araneomorphae</taxon>
        <taxon>Entelegynae</taxon>
        <taxon>Araneoidea</taxon>
        <taxon>Araneidae</taxon>
        <taxon>Caerostris</taxon>
    </lineage>
</organism>
<dbReference type="Gene3D" id="3.60.10.10">
    <property type="entry name" value="Endonuclease/exonuclease/phosphatase"/>
    <property type="match status" value="1"/>
</dbReference>
<gene>
    <name evidence="1" type="ORF">CDAR_185751</name>
</gene>
<name>A0AAV4T9W0_9ARAC</name>
<evidence type="ECO:0000313" key="1">
    <source>
        <dbReference type="EMBL" id="GIY42479.1"/>
    </source>
</evidence>
<dbReference type="SUPFAM" id="SSF56219">
    <property type="entry name" value="DNase I-like"/>
    <property type="match status" value="1"/>
</dbReference>
<proteinExistence type="predicted"/>
<accession>A0AAV4T9W0</accession>
<protein>
    <recommendedName>
        <fullName evidence="3">Endonuclease/exonuclease/phosphatase domain-containing protein</fullName>
    </recommendedName>
</protein>
<evidence type="ECO:0008006" key="3">
    <source>
        <dbReference type="Google" id="ProtNLM"/>
    </source>
</evidence>
<reference evidence="1 2" key="1">
    <citation type="submission" date="2021-06" db="EMBL/GenBank/DDBJ databases">
        <title>Caerostris darwini draft genome.</title>
        <authorList>
            <person name="Kono N."/>
            <person name="Arakawa K."/>
        </authorList>
    </citation>
    <scope>NUCLEOTIDE SEQUENCE [LARGE SCALE GENOMIC DNA]</scope>
</reference>
<evidence type="ECO:0000313" key="2">
    <source>
        <dbReference type="Proteomes" id="UP001054837"/>
    </source>
</evidence>
<sequence length="102" mass="12219">MIIGDFNSHFPRWNYNRSNRPGKILEDFLDSTAATYHSTNGHIFFPLKEKNEPRPCDISFKLIYRSFRKLLESCNDHGHEILGVKRSLDYHHFHCFRDMHPR</sequence>
<dbReference type="Proteomes" id="UP001054837">
    <property type="component" value="Unassembled WGS sequence"/>
</dbReference>
<dbReference type="AlphaFoldDB" id="A0AAV4T9W0"/>
<dbReference type="EMBL" id="BPLQ01009204">
    <property type="protein sequence ID" value="GIY42479.1"/>
    <property type="molecule type" value="Genomic_DNA"/>
</dbReference>